<keyword evidence="2" id="KW-0456">Lyase</keyword>
<proteinExistence type="predicted"/>
<dbReference type="SUPFAM" id="SSF69618">
    <property type="entry name" value="HemD-like"/>
    <property type="match status" value="1"/>
</dbReference>
<gene>
    <name evidence="2" type="ORF">EBBID32_11730</name>
</gene>
<evidence type="ECO:0000259" key="1">
    <source>
        <dbReference type="Pfam" id="PF02602"/>
    </source>
</evidence>
<accession>N1MHY6</accession>
<name>N1MHY6_9SPHN</name>
<dbReference type="Pfam" id="PF02602">
    <property type="entry name" value="HEM4"/>
    <property type="match status" value="1"/>
</dbReference>
<dbReference type="CDD" id="cd06578">
    <property type="entry name" value="HemD"/>
    <property type="match status" value="1"/>
</dbReference>
<comment type="caution">
    <text evidence="2">The sequence shown here is derived from an EMBL/GenBank/DDBJ whole genome shotgun (WGS) entry which is preliminary data.</text>
</comment>
<dbReference type="AlphaFoldDB" id="N1MHY6"/>
<protein>
    <submittedName>
        <fullName evidence="2">Uroporphyrinogen-III synthase</fullName>
        <ecNumber evidence="2">4.2.1.75</ecNumber>
    </submittedName>
</protein>
<sequence length="227" mass="22978">MRRVLILRPEPGAGRTAQAVARLGLEAVTHPLFAPQALDWTPPVAADFDALLMTSAHAARLTGPALAAYRALPAYAVGEATAAALRAQGFDRVVAGDGDASAIAARIAADGHRAVLHLAGTTVAPIAAGSLNITRIAVYSMASLPPDPALLRAAVPGSVLLVHSPRAGERLAAHVPTAVRAGLHVVAISAAALAACGAGWASATAPDQPRDDDMLALVLRLCEGSGR</sequence>
<dbReference type="Proteomes" id="UP000013201">
    <property type="component" value="Unassembled WGS sequence"/>
</dbReference>
<dbReference type="GO" id="GO:0004852">
    <property type="term" value="F:uroporphyrinogen-III synthase activity"/>
    <property type="evidence" value="ECO:0007669"/>
    <property type="project" value="UniProtKB-EC"/>
</dbReference>
<dbReference type="OrthoDB" id="7424801at2"/>
<evidence type="ECO:0000313" key="3">
    <source>
        <dbReference type="Proteomes" id="UP000013201"/>
    </source>
</evidence>
<dbReference type="GO" id="GO:0033014">
    <property type="term" value="P:tetrapyrrole biosynthetic process"/>
    <property type="evidence" value="ECO:0007669"/>
    <property type="project" value="InterPro"/>
</dbReference>
<reference evidence="2 3" key="1">
    <citation type="submission" date="2013-03" db="EMBL/GenBank/DDBJ databases">
        <authorList>
            <person name="Le V."/>
        </authorList>
    </citation>
    <scope>NUCLEOTIDE SEQUENCE [LARGE SCALE GENOMIC DNA]</scope>
    <source>
        <strain evidence="2 3">BiD32</strain>
    </source>
</reference>
<evidence type="ECO:0000313" key="2">
    <source>
        <dbReference type="EMBL" id="CCW16835.1"/>
    </source>
</evidence>
<dbReference type="InterPro" id="IPR036108">
    <property type="entry name" value="4pyrrol_syn_uPrphyn_synt_sf"/>
</dbReference>
<dbReference type="EC" id="4.2.1.75" evidence="2"/>
<feature type="domain" description="Tetrapyrrole biosynthesis uroporphyrinogen III synthase" evidence="1">
    <location>
        <begin position="16"/>
        <end position="215"/>
    </location>
</feature>
<reference evidence="3" key="2">
    <citation type="submission" date="2013-04" db="EMBL/GenBank/DDBJ databases">
        <title>Bisphenol A degrading Sphingobium sp. strain BiD32.</title>
        <authorList>
            <person name="Nielsen J.L."/>
            <person name="Zhou N.A."/>
            <person name="Kjeldal H."/>
        </authorList>
    </citation>
    <scope>NUCLEOTIDE SEQUENCE [LARGE SCALE GENOMIC DNA]</scope>
    <source>
        <strain evidence="3">BiD32</strain>
    </source>
</reference>
<dbReference type="RefSeq" id="WP_006952286.1">
    <property type="nucleotide sequence ID" value="NZ_CAVK010000057.1"/>
</dbReference>
<dbReference type="EMBL" id="CAVK010000057">
    <property type="protein sequence ID" value="CCW16835.1"/>
    <property type="molecule type" value="Genomic_DNA"/>
</dbReference>
<dbReference type="InterPro" id="IPR003754">
    <property type="entry name" value="4pyrrol_synth_uPrphyn_synth"/>
</dbReference>
<keyword evidence="3" id="KW-1185">Reference proteome</keyword>
<organism evidence="2 3">
    <name type="scientific">Sphingobium indicum BiD32</name>
    <dbReference type="NCBI Taxonomy" id="1301087"/>
    <lineage>
        <taxon>Bacteria</taxon>
        <taxon>Pseudomonadati</taxon>
        <taxon>Pseudomonadota</taxon>
        <taxon>Alphaproteobacteria</taxon>
        <taxon>Sphingomonadales</taxon>
        <taxon>Sphingomonadaceae</taxon>
        <taxon>Sphingobium</taxon>
    </lineage>
</organism>
<dbReference type="Gene3D" id="3.40.50.10090">
    <property type="match status" value="1"/>
</dbReference>